<comment type="caution">
    <text evidence="2">The sequence shown here is derived from an EMBL/GenBank/DDBJ whole genome shotgun (WGS) entry which is preliminary data.</text>
</comment>
<evidence type="ECO:0000313" key="2">
    <source>
        <dbReference type="EMBL" id="MBU3864509.1"/>
    </source>
</evidence>
<proteinExistence type="predicted"/>
<dbReference type="Proteomes" id="UP000720508">
    <property type="component" value="Unassembled WGS sequence"/>
</dbReference>
<gene>
    <name evidence="2" type="ORF">KN815_10600</name>
</gene>
<feature type="region of interest" description="Disordered" evidence="1">
    <location>
        <begin position="1"/>
        <end position="29"/>
    </location>
</feature>
<keyword evidence="3" id="KW-1185">Reference proteome</keyword>
<evidence type="ECO:0000256" key="1">
    <source>
        <dbReference type="SAM" id="MobiDB-lite"/>
    </source>
</evidence>
<name>A0ABS6CCC2_9ACTN</name>
<evidence type="ECO:0000313" key="3">
    <source>
        <dbReference type="Proteomes" id="UP000720508"/>
    </source>
</evidence>
<protein>
    <recommendedName>
        <fullName evidence="4">HNH endonuclease</fullName>
    </recommendedName>
</protein>
<organism evidence="2 3">
    <name type="scientific">Streptomyces niphimycinicus</name>
    <dbReference type="NCBI Taxonomy" id="2842201"/>
    <lineage>
        <taxon>Bacteria</taxon>
        <taxon>Bacillati</taxon>
        <taxon>Actinomycetota</taxon>
        <taxon>Actinomycetes</taxon>
        <taxon>Kitasatosporales</taxon>
        <taxon>Streptomycetaceae</taxon>
        <taxon>Streptomyces</taxon>
    </lineage>
</organism>
<reference evidence="2 3" key="1">
    <citation type="submission" date="2021-06" db="EMBL/GenBank/DDBJ databases">
        <authorList>
            <person name="Pan X."/>
        </authorList>
    </citation>
    <scope>NUCLEOTIDE SEQUENCE [LARGE SCALE GENOMIC DNA]</scope>
    <source>
        <strain evidence="2 3">4503</strain>
    </source>
</reference>
<dbReference type="EMBL" id="JAHLEM010000090">
    <property type="protein sequence ID" value="MBU3864509.1"/>
    <property type="molecule type" value="Genomic_DNA"/>
</dbReference>
<feature type="compositionally biased region" description="Polar residues" evidence="1">
    <location>
        <begin position="8"/>
        <end position="17"/>
    </location>
</feature>
<sequence length="69" mass="7673">MERDRIQESANSRASNRPKSDKGPANWQSPLASYRCIYGRAWISVKHVYGLAVDPAERSALEGMFATCA</sequence>
<evidence type="ECO:0008006" key="4">
    <source>
        <dbReference type="Google" id="ProtNLM"/>
    </source>
</evidence>
<dbReference type="RefSeq" id="WP_216341521.1">
    <property type="nucleotide sequence ID" value="NZ_JAHLEM010000090.1"/>
</dbReference>
<accession>A0ABS6CCC2</accession>